<name>E7D1M7_LATHE</name>
<feature type="non-terminal residue" evidence="2">
    <location>
        <position position="1"/>
    </location>
</feature>
<evidence type="ECO:0000256" key="1">
    <source>
        <dbReference type="SAM" id="SignalP"/>
    </source>
</evidence>
<reference evidence="2" key="1">
    <citation type="submission" date="2010-07" db="EMBL/GenBank/DDBJ databases">
        <title>Identification of Proteins Involved in Black Widow Spider Wrapping Silk Fibers.</title>
        <authorList>
            <person name="Nguyen A."/>
            <person name="Verduzco A."/>
            <person name="Vierra C."/>
        </authorList>
    </citation>
    <scope>NUCLEOTIDE SEQUENCE</scope>
</reference>
<dbReference type="AlphaFoldDB" id="E7D1M7"/>
<dbReference type="EMBL" id="HQ005977">
    <property type="protein sequence ID" value="ADV40271.1"/>
    <property type="molecule type" value="mRNA"/>
</dbReference>
<accession>E7D1M7</accession>
<organism evidence="2">
    <name type="scientific">Latrodectus hesperus</name>
    <name type="common">Western black widow spider</name>
    <dbReference type="NCBI Taxonomy" id="256737"/>
    <lineage>
        <taxon>Eukaryota</taxon>
        <taxon>Metazoa</taxon>
        <taxon>Ecdysozoa</taxon>
        <taxon>Arthropoda</taxon>
        <taxon>Chelicerata</taxon>
        <taxon>Arachnida</taxon>
        <taxon>Araneae</taxon>
        <taxon>Araneomorphae</taxon>
        <taxon>Entelegynae</taxon>
        <taxon>Araneoidea</taxon>
        <taxon>Theridiidae</taxon>
        <taxon>Latrodectus</taxon>
    </lineage>
</organism>
<feature type="chain" id="PRO_5003216580" evidence="1">
    <location>
        <begin position="27"/>
        <end position="118"/>
    </location>
</feature>
<keyword evidence="1" id="KW-0732">Signal</keyword>
<feature type="signal peptide" evidence="1">
    <location>
        <begin position="1"/>
        <end position="26"/>
    </location>
</feature>
<protein>
    <submittedName>
        <fullName evidence="2">Uncharacterized protein</fullName>
    </submittedName>
</protein>
<proteinExistence type="evidence at transcript level"/>
<evidence type="ECO:0000313" key="2">
    <source>
        <dbReference type="EMBL" id="ADV40271.1"/>
    </source>
</evidence>
<feature type="non-terminal residue" evidence="2">
    <location>
        <position position="118"/>
    </location>
</feature>
<sequence length="118" mass="12933">HEAEGKNMKLIVASILLLSIAGYCYAQVQCSPPKCACPLDYSTKPCPSCNCEEPPVPEIFCSEPKCDEGCTLDYSTQPCPSCQCRKKRQVQCSPPNCPRGCFINYRSVPCPSCMCPRG</sequence>